<protein>
    <recommendedName>
        <fullName evidence="3">DUF2513 domain-containing protein</fullName>
    </recommendedName>
</protein>
<name>A0A1L7LLE0_9STRE</name>
<dbReference type="InterPro" id="IPR019650">
    <property type="entry name" value="DUF2513"/>
</dbReference>
<dbReference type="EMBL" id="AP014612">
    <property type="protein sequence ID" value="BAQ25023.1"/>
    <property type="molecule type" value="Genomic_DNA"/>
</dbReference>
<reference evidence="1 2" key="1">
    <citation type="journal article" date="2016" name="Microbiol. Immunol.">
        <title>Complete genome sequence of Streptococcus troglodytae TKU31 isolated from the oral cavity of a chimpanzee (Pan troglodytes).</title>
        <authorList>
            <person name="Okamoto M."/>
            <person name="Naito M."/>
            <person name="Miyanohara M."/>
            <person name="Imai S."/>
            <person name="Nomura Y."/>
            <person name="Saito W."/>
            <person name="Momoi Y."/>
            <person name="Takada K."/>
            <person name="Miyabe-Nishiwaki T."/>
            <person name="Tomonaga M."/>
            <person name="Hanada N."/>
        </authorList>
    </citation>
    <scope>NUCLEOTIDE SEQUENCE [LARGE SCALE GENOMIC DNA]</scope>
    <source>
        <strain evidence="2">TKU 31</strain>
    </source>
</reference>
<dbReference type="Proteomes" id="UP000217758">
    <property type="component" value="Chromosome"/>
</dbReference>
<organism evidence="1 2">
    <name type="scientific">Streptococcus troglodytae</name>
    <dbReference type="NCBI Taxonomy" id="1111760"/>
    <lineage>
        <taxon>Bacteria</taxon>
        <taxon>Bacillati</taxon>
        <taxon>Bacillota</taxon>
        <taxon>Bacilli</taxon>
        <taxon>Lactobacillales</taxon>
        <taxon>Streptococcaceae</taxon>
        <taxon>Streptococcus</taxon>
    </lineage>
</organism>
<proteinExistence type="predicted"/>
<evidence type="ECO:0000313" key="2">
    <source>
        <dbReference type="Proteomes" id="UP000217758"/>
    </source>
</evidence>
<evidence type="ECO:0000313" key="1">
    <source>
        <dbReference type="EMBL" id="BAQ25023.1"/>
    </source>
</evidence>
<dbReference type="AlphaFoldDB" id="A0A1L7LLE0"/>
<evidence type="ECO:0008006" key="3">
    <source>
        <dbReference type="Google" id="ProtNLM"/>
    </source>
</evidence>
<keyword evidence="2" id="KW-1185">Reference proteome</keyword>
<dbReference type="RefSeq" id="WP_128833782.1">
    <property type="nucleotide sequence ID" value="NZ_AP014612.1"/>
</dbReference>
<dbReference type="KEGG" id="strg:SRT_17620"/>
<accession>A0A1L7LLE0</accession>
<gene>
    <name evidence="1" type="ORF">SRT_17620</name>
</gene>
<dbReference type="Pfam" id="PF10711">
    <property type="entry name" value="DUF2513"/>
    <property type="match status" value="1"/>
</dbReference>
<sequence length="125" mass="14465">MKFEPEVARDILLDVEGLHQYPDPFTFSTPEKFNRAKKYDIDTIAYHCNLLKEAGFLKYDPIYGNNELQMVFINGLTYDGHQFLDSIRSPKVWRETKTRAEKLGAFTINIISNIASSVISDMIKR</sequence>